<evidence type="ECO:0000313" key="1">
    <source>
        <dbReference type="EMBL" id="GIO33148.1"/>
    </source>
</evidence>
<keyword evidence="2" id="KW-1185">Reference proteome</keyword>
<gene>
    <name evidence="1" type="ORF">J2TS6_42890</name>
</gene>
<dbReference type="EMBL" id="BORQ01000005">
    <property type="protein sequence ID" value="GIO33148.1"/>
    <property type="molecule type" value="Genomic_DNA"/>
</dbReference>
<evidence type="ECO:0000313" key="2">
    <source>
        <dbReference type="Proteomes" id="UP000679779"/>
    </source>
</evidence>
<name>A0A920CCU0_9BACL</name>
<accession>A0A920CCU0</accession>
<reference evidence="1" key="1">
    <citation type="submission" date="2021-03" db="EMBL/GenBank/DDBJ databases">
        <title>Antimicrobial resistance genes in bacteria isolated from Japanese honey, and their potential for conferring macrolide and lincosamide resistance in the American foulbrood pathogen Paenibacillus larvae.</title>
        <authorList>
            <person name="Okamoto M."/>
            <person name="Kumagai M."/>
            <person name="Kanamori H."/>
            <person name="Takamatsu D."/>
        </authorList>
    </citation>
    <scope>NUCLEOTIDE SEQUENCE</scope>
    <source>
        <strain evidence="1">J2TS6</strain>
    </source>
</reference>
<comment type="caution">
    <text evidence="1">The sequence shown here is derived from an EMBL/GenBank/DDBJ whole genome shotgun (WGS) entry which is preliminary data.</text>
</comment>
<dbReference type="Proteomes" id="UP000679779">
    <property type="component" value="Unassembled WGS sequence"/>
</dbReference>
<organism evidence="1 2">
    <name type="scientific">Paenibacillus albilobatus</name>
    <dbReference type="NCBI Taxonomy" id="2716884"/>
    <lineage>
        <taxon>Bacteria</taxon>
        <taxon>Bacillati</taxon>
        <taxon>Bacillota</taxon>
        <taxon>Bacilli</taxon>
        <taxon>Bacillales</taxon>
        <taxon>Paenibacillaceae</taxon>
        <taxon>Paenibacillus</taxon>
    </lineage>
</organism>
<sequence length="82" mass="9536">MLIDWLEPVVEKRCGELNELMLESNTSPEYAVFLKILRINTALSNEEKFDLENAFILHSKRAVEISYRSGLTEGMRIYRKDG</sequence>
<proteinExistence type="predicted"/>
<dbReference type="AlphaFoldDB" id="A0A920CCU0"/>
<protein>
    <submittedName>
        <fullName evidence="1">Uncharacterized protein</fullName>
    </submittedName>
</protein>